<proteinExistence type="predicted"/>
<feature type="transmembrane region" description="Helical" evidence="1">
    <location>
        <begin position="29"/>
        <end position="49"/>
    </location>
</feature>
<keyword evidence="3" id="KW-1185">Reference proteome</keyword>
<feature type="transmembrane region" description="Helical" evidence="1">
    <location>
        <begin position="7"/>
        <end position="23"/>
    </location>
</feature>
<keyword evidence="1" id="KW-0812">Transmembrane</keyword>
<evidence type="ECO:0000313" key="2">
    <source>
        <dbReference type="EMBL" id="PWK53080.1"/>
    </source>
</evidence>
<protein>
    <submittedName>
        <fullName evidence="2">Uncharacterized protein</fullName>
    </submittedName>
</protein>
<gene>
    <name evidence="2" type="ORF">C8D97_104298</name>
</gene>
<sequence length="84" mass="9577">MFRLAKLITLAVAIFLTATGFWLNLDSVFWNIVILPICLTLLGVLMASFEYIEAKLESSPCQVYCYWQHKHRCTPDATNHQDAA</sequence>
<evidence type="ECO:0000313" key="3">
    <source>
        <dbReference type="Proteomes" id="UP000245790"/>
    </source>
</evidence>
<accession>A0A316FZV8</accession>
<dbReference type="EMBL" id="QGGU01000004">
    <property type="protein sequence ID" value="PWK53080.1"/>
    <property type="molecule type" value="Genomic_DNA"/>
</dbReference>
<organism evidence="2 3">
    <name type="scientific">Pleionea mediterranea</name>
    <dbReference type="NCBI Taxonomy" id="523701"/>
    <lineage>
        <taxon>Bacteria</taxon>
        <taxon>Pseudomonadati</taxon>
        <taxon>Pseudomonadota</taxon>
        <taxon>Gammaproteobacteria</taxon>
        <taxon>Oceanospirillales</taxon>
        <taxon>Pleioneaceae</taxon>
        <taxon>Pleionea</taxon>
    </lineage>
</organism>
<evidence type="ECO:0000256" key="1">
    <source>
        <dbReference type="SAM" id="Phobius"/>
    </source>
</evidence>
<comment type="caution">
    <text evidence="2">The sequence shown here is derived from an EMBL/GenBank/DDBJ whole genome shotgun (WGS) entry which is preliminary data.</text>
</comment>
<keyword evidence="1" id="KW-0472">Membrane</keyword>
<keyword evidence="1" id="KW-1133">Transmembrane helix</keyword>
<name>A0A316FZV8_9GAMM</name>
<dbReference type="RefSeq" id="WP_109763051.1">
    <property type="nucleotide sequence ID" value="NZ_QGGU01000004.1"/>
</dbReference>
<dbReference type="Proteomes" id="UP000245790">
    <property type="component" value="Unassembled WGS sequence"/>
</dbReference>
<dbReference type="AlphaFoldDB" id="A0A316FZV8"/>
<reference evidence="2 3" key="1">
    <citation type="submission" date="2018-05" db="EMBL/GenBank/DDBJ databases">
        <title>Genomic Encyclopedia of Type Strains, Phase IV (KMG-IV): sequencing the most valuable type-strain genomes for metagenomic binning, comparative biology and taxonomic classification.</title>
        <authorList>
            <person name="Goeker M."/>
        </authorList>
    </citation>
    <scope>NUCLEOTIDE SEQUENCE [LARGE SCALE GENOMIC DNA]</scope>
    <source>
        <strain evidence="2 3">DSM 25350</strain>
    </source>
</reference>